<feature type="compositionally biased region" description="Polar residues" evidence="1">
    <location>
        <begin position="32"/>
        <end position="44"/>
    </location>
</feature>
<evidence type="ECO:0000313" key="2">
    <source>
        <dbReference type="EMBL" id="GKT52438.1"/>
    </source>
</evidence>
<dbReference type="RefSeq" id="XP_049134788.1">
    <property type="nucleotide sequence ID" value="XM_049278831.1"/>
</dbReference>
<accession>A0AA37PHT4</accession>
<name>A0AA37PHT4_9PEZI</name>
<organism evidence="2 3">
    <name type="scientific">Colletotrichum spaethianum</name>
    <dbReference type="NCBI Taxonomy" id="700344"/>
    <lineage>
        <taxon>Eukaryota</taxon>
        <taxon>Fungi</taxon>
        <taxon>Dikarya</taxon>
        <taxon>Ascomycota</taxon>
        <taxon>Pezizomycotina</taxon>
        <taxon>Sordariomycetes</taxon>
        <taxon>Hypocreomycetidae</taxon>
        <taxon>Glomerellales</taxon>
        <taxon>Glomerellaceae</taxon>
        <taxon>Colletotrichum</taxon>
        <taxon>Colletotrichum spaethianum species complex</taxon>
    </lineage>
</organism>
<keyword evidence="3" id="KW-1185">Reference proteome</keyword>
<evidence type="ECO:0000256" key="1">
    <source>
        <dbReference type="SAM" id="MobiDB-lite"/>
    </source>
</evidence>
<dbReference type="GeneID" id="73333421"/>
<dbReference type="AlphaFoldDB" id="A0AA37PHT4"/>
<protein>
    <submittedName>
        <fullName evidence="2">Uncharacterized protein</fullName>
    </submittedName>
</protein>
<sequence length="134" mass="14416">MLCLENTTELEVAASSRPPPPAAALDDEDTPASASSTSVKGTSLKLSKADRKCAASSDPTLVVDRGPKRICLNRAEFDFVDQIRSAEVKHVRLMGEAFISVANKLTDSGYIQLDSDDELEFADPKLTGTVPDEF</sequence>
<comment type="caution">
    <text evidence="2">The sequence shown here is derived from an EMBL/GenBank/DDBJ whole genome shotgun (WGS) entry which is preliminary data.</text>
</comment>
<dbReference type="Proteomes" id="UP001055115">
    <property type="component" value="Unassembled WGS sequence"/>
</dbReference>
<feature type="region of interest" description="Disordered" evidence="1">
    <location>
        <begin position="1"/>
        <end position="44"/>
    </location>
</feature>
<reference evidence="2 3" key="1">
    <citation type="submission" date="2022-03" db="EMBL/GenBank/DDBJ databases">
        <title>Genome data of Colletotrichum spp.</title>
        <authorList>
            <person name="Utami Y.D."/>
            <person name="Hiruma K."/>
        </authorList>
    </citation>
    <scope>NUCLEOTIDE SEQUENCE [LARGE SCALE GENOMIC DNA]</scope>
    <source>
        <strain evidence="2 3">MAFF 239500</strain>
    </source>
</reference>
<proteinExistence type="predicted"/>
<gene>
    <name evidence="2" type="ORF">ColSpa_12619</name>
</gene>
<dbReference type="EMBL" id="BQXU01000068">
    <property type="protein sequence ID" value="GKT52438.1"/>
    <property type="molecule type" value="Genomic_DNA"/>
</dbReference>
<evidence type="ECO:0000313" key="3">
    <source>
        <dbReference type="Proteomes" id="UP001055115"/>
    </source>
</evidence>